<accession>A0A835V9M7</accession>
<feature type="transmembrane region" description="Helical" evidence="1">
    <location>
        <begin position="159"/>
        <end position="179"/>
    </location>
</feature>
<dbReference type="AlphaFoldDB" id="A0A835V9M7"/>
<dbReference type="Proteomes" id="UP000636800">
    <property type="component" value="Chromosome 3"/>
</dbReference>
<evidence type="ECO:0000256" key="1">
    <source>
        <dbReference type="SAM" id="Phobius"/>
    </source>
</evidence>
<sequence>MMELKNQGEEIEELKAAKDSLPNPSANPEPIRRTVRTKVPEIEVQLYRCGKGPIATFRSSLGGWDQNLLEVQEILDKYGFKSLYAFNPSSGRGVPIRFNPRNGRSILSYADGSVILVDGEPKDPLVKPITKTLLGVLLVAILISVFVKETPQWLKNSKLGTGMFPPWVLACAVVVFVRMRKRTRDLLKKYRS</sequence>
<name>A0A835V9M7_VANPL</name>
<keyword evidence="1" id="KW-0472">Membrane</keyword>
<evidence type="ECO:0000313" key="3">
    <source>
        <dbReference type="Proteomes" id="UP000636800"/>
    </source>
</evidence>
<protein>
    <submittedName>
        <fullName evidence="2">Uncharacterized protein</fullName>
    </submittedName>
</protein>
<comment type="caution">
    <text evidence="2">The sequence shown here is derived from an EMBL/GenBank/DDBJ whole genome shotgun (WGS) entry which is preliminary data.</text>
</comment>
<dbReference type="OrthoDB" id="1394818at2759"/>
<dbReference type="EMBL" id="JADCNL010000003">
    <property type="protein sequence ID" value="KAG0488860.1"/>
    <property type="molecule type" value="Genomic_DNA"/>
</dbReference>
<keyword evidence="3" id="KW-1185">Reference proteome</keyword>
<evidence type="ECO:0000313" key="2">
    <source>
        <dbReference type="EMBL" id="KAG0488860.1"/>
    </source>
</evidence>
<dbReference type="PANTHER" id="PTHR35475">
    <property type="entry name" value="WD REPEAT PROTEIN"/>
    <property type="match status" value="1"/>
</dbReference>
<gene>
    <name evidence="2" type="ORF">HPP92_007671</name>
</gene>
<dbReference type="PANTHER" id="PTHR35475:SF1">
    <property type="entry name" value="WD REPEAT PROTEIN"/>
    <property type="match status" value="1"/>
</dbReference>
<organism evidence="2 3">
    <name type="scientific">Vanilla planifolia</name>
    <name type="common">Vanilla</name>
    <dbReference type="NCBI Taxonomy" id="51239"/>
    <lineage>
        <taxon>Eukaryota</taxon>
        <taxon>Viridiplantae</taxon>
        <taxon>Streptophyta</taxon>
        <taxon>Embryophyta</taxon>
        <taxon>Tracheophyta</taxon>
        <taxon>Spermatophyta</taxon>
        <taxon>Magnoliopsida</taxon>
        <taxon>Liliopsida</taxon>
        <taxon>Asparagales</taxon>
        <taxon>Orchidaceae</taxon>
        <taxon>Vanilloideae</taxon>
        <taxon>Vanilleae</taxon>
        <taxon>Vanilla</taxon>
    </lineage>
</organism>
<feature type="transmembrane region" description="Helical" evidence="1">
    <location>
        <begin position="129"/>
        <end position="147"/>
    </location>
</feature>
<keyword evidence="1" id="KW-0812">Transmembrane</keyword>
<reference evidence="2 3" key="1">
    <citation type="journal article" date="2020" name="Nat. Food">
        <title>A phased Vanilla planifolia genome enables genetic improvement of flavour and production.</title>
        <authorList>
            <person name="Hasing T."/>
            <person name="Tang H."/>
            <person name="Brym M."/>
            <person name="Khazi F."/>
            <person name="Huang T."/>
            <person name="Chambers A.H."/>
        </authorList>
    </citation>
    <scope>NUCLEOTIDE SEQUENCE [LARGE SCALE GENOMIC DNA]</scope>
    <source>
        <tissue evidence="2">Leaf</tissue>
    </source>
</reference>
<keyword evidence="1" id="KW-1133">Transmembrane helix</keyword>
<proteinExistence type="predicted"/>